<dbReference type="Proteomes" id="UP000592216">
    <property type="component" value="Unassembled WGS sequence"/>
</dbReference>
<protein>
    <submittedName>
        <fullName evidence="3">Esterase-like activity of phytase family protein</fullName>
    </submittedName>
</protein>
<evidence type="ECO:0000259" key="2">
    <source>
        <dbReference type="Pfam" id="PF13449"/>
    </source>
</evidence>
<keyword evidence="1" id="KW-0732">Signal</keyword>
<dbReference type="Pfam" id="PF13449">
    <property type="entry name" value="Phytase-like"/>
    <property type="match status" value="1"/>
</dbReference>
<proteinExistence type="predicted"/>
<dbReference type="PIRSF" id="PIRSF031900">
    <property type="entry name" value="UCP031900"/>
    <property type="match status" value="1"/>
</dbReference>
<feature type="domain" description="Phytase-like" evidence="2">
    <location>
        <begin position="57"/>
        <end position="321"/>
    </location>
</feature>
<dbReference type="InterPro" id="IPR027372">
    <property type="entry name" value="Phytase-like_dom"/>
</dbReference>
<dbReference type="InterPro" id="IPR014567">
    <property type="entry name" value="UCP031900"/>
</dbReference>
<feature type="signal peptide" evidence="1">
    <location>
        <begin position="1"/>
        <end position="21"/>
    </location>
</feature>
<dbReference type="RefSeq" id="WP_177158774.1">
    <property type="nucleotide sequence ID" value="NZ_JABCJE010000012.1"/>
</dbReference>
<name>A0A850Q8E8_9RHOB</name>
<evidence type="ECO:0000313" key="4">
    <source>
        <dbReference type="Proteomes" id="UP000592216"/>
    </source>
</evidence>
<feature type="chain" id="PRO_5032484424" evidence="1">
    <location>
        <begin position="22"/>
        <end position="339"/>
    </location>
</feature>
<gene>
    <name evidence="3" type="ORF">HJ536_17845</name>
</gene>
<dbReference type="AlphaFoldDB" id="A0A850Q8E8"/>
<evidence type="ECO:0000256" key="1">
    <source>
        <dbReference type="SAM" id="SignalP"/>
    </source>
</evidence>
<reference evidence="3 4" key="1">
    <citation type="submission" date="2020-04" db="EMBL/GenBank/DDBJ databases">
        <title>Donghicola sp., a member of the Rhodobacteraceae family isolated from mangrove forest in Thailand.</title>
        <authorList>
            <person name="Charoenyingcharoen P."/>
            <person name="Yukphan P."/>
        </authorList>
    </citation>
    <scope>NUCLEOTIDE SEQUENCE [LARGE SCALE GENOMIC DNA]</scope>
    <source>
        <strain evidence="3 4">B5-SW-15</strain>
    </source>
</reference>
<accession>A0A850Q8E8</accession>
<dbReference type="SUPFAM" id="SSF101898">
    <property type="entry name" value="NHL repeat"/>
    <property type="match status" value="1"/>
</dbReference>
<sequence>MTRRKLLFAIVIGLIPLASCAAPRIIEGGIVPYPSVGRTELQPAGRIWISISDPITGGQSGIAAIDHGAGFWMVSDRGTLTKATAKRDPDGTLTGMELVRTYDLRQRGEDTYITQMRNDAEDLAWGAKGQLYVSFEGYAQVAELMGDGMARQNLIDEDIFVRARGNKLFEALAPLPDGSLLAITEDRPDQDVLELFEISGSLAPDETSIPVVRIWPRHLRPDGFVMLTSGGWVPVDPGWDISGADSADDGSVWILERSIGFLGFSSRIRRFPLGENGLPDWQAGQVMLETRPGDLGNMEGLTLWRPEGGGPQHLTLVSDNDNSSFRTTLVAEYIWPDAR</sequence>
<organism evidence="3 4">
    <name type="scientific">Donghicola mangrovi</name>
    <dbReference type="NCBI Taxonomy" id="2729614"/>
    <lineage>
        <taxon>Bacteria</taxon>
        <taxon>Pseudomonadati</taxon>
        <taxon>Pseudomonadota</taxon>
        <taxon>Alphaproteobacteria</taxon>
        <taxon>Rhodobacterales</taxon>
        <taxon>Roseobacteraceae</taxon>
        <taxon>Donghicola</taxon>
    </lineage>
</organism>
<dbReference type="EMBL" id="JABCJE010000012">
    <property type="protein sequence ID" value="NVO25223.1"/>
    <property type="molecule type" value="Genomic_DNA"/>
</dbReference>
<evidence type="ECO:0000313" key="3">
    <source>
        <dbReference type="EMBL" id="NVO25223.1"/>
    </source>
</evidence>
<comment type="caution">
    <text evidence="3">The sequence shown here is derived from an EMBL/GenBank/DDBJ whole genome shotgun (WGS) entry which is preliminary data.</text>
</comment>